<sequence length="795" mass="92729">MFLINNCYRLAKWNQIPYANIDFSIQQICRKCRYKTDYCLNYEGYHRWQDSFSADTQIGKDLNRWNRYQLSNKQIITNPNRLVSMARGDVCTTNFIKSFTLTPSTNDYQSKADISIDPFEANAIRPLVSYLGYDPSKYKAKHDSLLSYLDRCNYGKLLFQRKLQPKKQQFLKEEWQCRRREKFKNMKRWMKGLYELYNKITSYPRFTDNFNDCMYKNGENTENLPYAHKFCLSDFGTMKSENLCSNLYPNSPLCGELIKKDSIANKNRNRTHSVTVPPCRSSSLFVKVPPLIEPVRKSIPSCHDPSCKEDFCDEKFLEDIQINRKENLKEQVAYRETCFKDVPISREQKLKEETPHRDTSFKDVPISREQKLKEETPHRDTSFKDVPTSREQIVKEEKPHRDTSFKDVPTSRGQIVKEEKPHRDISFKDVPTSREQNLKEETCYPGISFKHVLTCREHSLKEETAYRRTPCKDISSGREKSLKDLKSYCETFFKDHLYNRETSSKKQVLYCKRSPIDVPISCKCNLKETISTKEVQSSCEHNLKRTYFSEISHKNARTSPEMSLKEEMSRCRISITNASTTCPKSSKENSLLCDRNLRDSSSYNRSSLKNTPFYCKLSLKGSSVCEPTFRRYSSQSDPSLKHLLSTSHPAKVSIEAYPRRVPPSNFSRCPRHCTRTSSSNNKLLTERNASAIEPIKCPCRRIDFAKRFVEGKRDHISKIDASKRHRNEKSMSLCDVYSTYKNKSLAALNPVLRKCSSVTLREAKSIWKDHLDFLAVLERLGNGEQPGTSQTKERR</sequence>
<proteinExistence type="predicted"/>
<protein>
    <submittedName>
        <fullName evidence="2">Uncharacterized protein</fullName>
    </submittedName>
</protein>
<dbReference type="VEuPathDB" id="VectorBase:GAUT004167"/>
<dbReference type="STRING" id="7395.A0A1A9UGL3"/>
<evidence type="ECO:0000256" key="1">
    <source>
        <dbReference type="SAM" id="MobiDB-lite"/>
    </source>
</evidence>
<evidence type="ECO:0000313" key="3">
    <source>
        <dbReference type="Proteomes" id="UP000078200"/>
    </source>
</evidence>
<feature type="compositionally biased region" description="Basic and acidic residues" evidence="1">
    <location>
        <begin position="392"/>
        <end position="405"/>
    </location>
</feature>
<organism evidence="2 3">
    <name type="scientific">Glossina austeni</name>
    <name type="common">Savannah tsetse fly</name>
    <dbReference type="NCBI Taxonomy" id="7395"/>
    <lineage>
        <taxon>Eukaryota</taxon>
        <taxon>Metazoa</taxon>
        <taxon>Ecdysozoa</taxon>
        <taxon>Arthropoda</taxon>
        <taxon>Hexapoda</taxon>
        <taxon>Insecta</taxon>
        <taxon>Pterygota</taxon>
        <taxon>Neoptera</taxon>
        <taxon>Endopterygota</taxon>
        <taxon>Diptera</taxon>
        <taxon>Brachycera</taxon>
        <taxon>Muscomorpha</taxon>
        <taxon>Hippoboscoidea</taxon>
        <taxon>Glossinidae</taxon>
        <taxon>Glossina</taxon>
    </lineage>
</organism>
<dbReference type="Proteomes" id="UP000078200">
    <property type="component" value="Unassembled WGS sequence"/>
</dbReference>
<reference evidence="2" key="1">
    <citation type="submission" date="2020-05" db="UniProtKB">
        <authorList>
            <consortium name="EnsemblMetazoa"/>
        </authorList>
    </citation>
    <scope>IDENTIFICATION</scope>
    <source>
        <strain evidence="2">TTRI</strain>
    </source>
</reference>
<evidence type="ECO:0000313" key="2">
    <source>
        <dbReference type="EnsemblMetazoa" id="GAUT004167-PA"/>
    </source>
</evidence>
<keyword evidence="3" id="KW-1185">Reference proteome</keyword>
<dbReference type="AlphaFoldDB" id="A0A1A9UGL3"/>
<name>A0A1A9UGL3_GLOAU</name>
<accession>A0A1A9UGL3</accession>
<feature type="region of interest" description="Disordered" evidence="1">
    <location>
        <begin position="349"/>
        <end position="414"/>
    </location>
</feature>
<dbReference type="EnsemblMetazoa" id="GAUT004167-RA">
    <property type="protein sequence ID" value="GAUT004167-PA"/>
    <property type="gene ID" value="GAUT004167"/>
</dbReference>
<feature type="compositionally biased region" description="Basic and acidic residues" evidence="1">
    <location>
        <begin position="349"/>
        <end position="383"/>
    </location>
</feature>